<dbReference type="KEGG" id="spu:115920520"/>
<feature type="transmembrane region" description="Helical" evidence="8">
    <location>
        <begin position="25"/>
        <end position="43"/>
    </location>
</feature>
<organism evidence="10 11">
    <name type="scientific">Strongylocentrotus purpuratus</name>
    <name type="common">Purple sea urchin</name>
    <dbReference type="NCBI Taxonomy" id="7668"/>
    <lineage>
        <taxon>Eukaryota</taxon>
        <taxon>Metazoa</taxon>
        <taxon>Echinodermata</taxon>
        <taxon>Eleutherozoa</taxon>
        <taxon>Echinozoa</taxon>
        <taxon>Echinoidea</taxon>
        <taxon>Euechinoidea</taxon>
        <taxon>Echinacea</taxon>
        <taxon>Camarodonta</taxon>
        <taxon>Echinidea</taxon>
        <taxon>Strongylocentrotidae</taxon>
        <taxon>Strongylocentrotus</taxon>
    </lineage>
</organism>
<protein>
    <recommendedName>
        <fullName evidence="8">Ammonium transporter</fullName>
    </recommendedName>
</protein>
<feature type="transmembrane region" description="Helical" evidence="8">
    <location>
        <begin position="275"/>
        <end position="292"/>
    </location>
</feature>
<feature type="transmembrane region" description="Helical" evidence="8">
    <location>
        <begin position="304"/>
        <end position="324"/>
    </location>
</feature>
<keyword evidence="4 8" id="KW-0812">Transmembrane</keyword>
<sequence>MSYVKLQGFGLLESGMVSRKNEVNIMVKNAVDVIFGGLTYWMFGYGLSFGDDEGTNAFCGVGHFFTDSGDADELGWIFAQFVFQASFATTATTIVSGAMAERTKLEAYCVFSLVNTLIYCFPAHWIWAKTGVFNKMGAVDIAGAGAVHLVGGITGLTATLMLKPRRGRFSTPPAKMEMSNPTNALLGMFMLWWGWLGFNCGSTFGISGGKWKLATRSAIVTVMSGVGGGIVSLACSYLHRPNGNKFDLGYLMNGILGGLVGITALCALARPWEGLLIGAIGGIIAVFTPSLLEKIKIDDPVGVIGVHALAASWGILSVGLFAQPDDIENLNVRSGLFYGGGWELLGIQALMIVTLIAWTGLTAFILLYAIQNTIGLRCSVVEEILGADIIEHGIDQTSPEDRVNVIRELRSLGEEIPDFLFRESSGYWRRSARTLNPSSTTTVSKEICDIERKSSIYSLSSSAIQRLKNENEGVTFTRRNDLELLKNNGVRVSINGGLTRSSSKKYRGKKSLMPSFTKKKARLRINGARQKPMELDVSRLEIRDRQMTDVIETVVIETANKPSS</sequence>
<dbReference type="GO" id="GO:0005886">
    <property type="term" value="C:plasma membrane"/>
    <property type="evidence" value="ECO:0000318"/>
    <property type="project" value="GO_Central"/>
</dbReference>
<keyword evidence="5 8" id="KW-1133">Transmembrane helix</keyword>
<dbReference type="RefSeq" id="XP_030832221.1">
    <property type="nucleotide sequence ID" value="XM_030976361.1"/>
</dbReference>
<dbReference type="InterPro" id="IPR001905">
    <property type="entry name" value="Ammonium_transpt"/>
</dbReference>
<evidence type="ECO:0000259" key="9">
    <source>
        <dbReference type="Pfam" id="PF00909"/>
    </source>
</evidence>
<dbReference type="Gene3D" id="1.10.3430.10">
    <property type="entry name" value="Ammonium transporter AmtB like domains"/>
    <property type="match status" value="1"/>
</dbReference>
<evidence type="ECO:0000256" key="2">
    <source>
        <dbReference type="ARBA" id="ARBA00005887"/>
    </source>
</evidence>
<feature type="transmembrane region" description="Helical" evidence="8">
    <location>
        <begin position="107"/>
        <end position="127"/>
    </location>
</feature>
<reference evidence="10" key="2">
    <citation type="submission" date="2021-01" db="UniProtKB">
        <authorList>
            <consortium name="EnsemblMetazoa"/>
        </authorList>
    </citation>
    <scope>IDENTIFICATION</scope>
</reference>
<dbReference type="Proteomes" id="UP000007110">
    <property type="component" value="Unassembled WGS sequence"/>
</dbReference>
<feature type="transmembrane region" description="Helical" evidence="8">
    <location>
        <begin position="139"/>
        <end position="162"/>
    </location>
</feature>
<accession>A0A7M7SUF9</accession>
<evidence type="ECO:0000256" key="6">
    <source>
        <dbReference type="ARBA" id="ARBA00023136"/>
    </source>
</evidence>
<dbReference type="GO" id="GO:0097272">
    <property type="term" value="P:ammonium homeostasis"/>
    <property type="evidence" value="ECO:0000318"/>
    <property type="project" value="GO_Central"/>
</dbReference>
<dbReference type="PANTHER" id="PTHR11730:SF58">
    <property type="entry name" value="AMMONIUM TRANSPORTER"/>
    <property type="match status" value="1"/>
</dbReference>
<dbReference type="OMA" id="FNAGSWL"/>
<evidence type="ECO:0000313" key="11">
    <source>
        <dbReference type="Proteomes" id="UP000007110"/>
    </source>
</evidence>
<feature type="transmembrane region" description="Helical" evidence="8">
    <location>
        <begin position="344"/>
        <end position="370"/>
    </location>
</feature>
<reference evidence="11" key="1">
    <citation type="submission" date="2015-02" db="EMBL/GenBank/DDBJ databases">
        <title>Genome sequencing for Strongylocentrotus purpuratus.</title>
        <authorList>
            <person name="Murali S."/>
            <person name="Liu Y."/>
            <person name="Vee V."/>
            <person name="English A."/>
            <person name="Wang M."/>
            <person name="Skinner E."/>
            <person name="Han Y."/>
            <person name="Muzny D.M."/>
            <person name="Worley K.C."/>
            <person name="Gibbs R.A."/>
        </authorList>
    </citation>
    <scope>NUCLEOTIDE SEQUENCE</scope>
</reference>
<comment type="similarity">
    <text evidence="2 8">Belongs to the ammonia transporter channel (TC 1.A.11.2) family.</text>
</comment>
<evidence type="ECO:0000256" key="8">
    <source>
        <dbReference type="RuleBase" id="RU362002"/>
    </source>
</evidence>
<evidence type="ECO:0000256" key="3">
    <source>
        <dbReference type="ARBA" id="ARBA00022448"/>
    </source>
</evidence>
<comment type="subcellular location">
    <subcellularLocation>
        <location evidence="8">Cell membrane</location>
        <topology evidence="8">Multi-pass membrane protein</topology>
    </subcellularLocation>
    <subcellularLocation>
        <location evidence="1">Membrane</location>
        <topology evidence="1">Multi-pass membrane protein</topology>
    </subcellularLocation>
</comment>
<name>A0A7M7SUF9_STRPU</name>
<dbReference type="OrthoDB" id="534912at2759"/>
<keyword evidence="6 8" id="KW-0472">Membrane</keyword>
<evidence type="ECO:0000256" key="4">
    <source>
        <dbReference type="ARBA" id="ARBA00022692"/>
    </source>
</evidence>
<dbReference type="NCBIfam" id="TIGR00836">
    <property type="entry name" value="amt"/>
    <property type="match status" value="1"/>
</dbReference>
<dbReference type="InterPro" id="IPR029020">
    <property type="entry name" value="Ammonium/urea_transptr"/>
</dbReference>
<dbReference type="GeneID" id="115920520"/>
<keyword evidence="7 8" id="KW-0924">Ammonia transport</keyword>
<dbReference type="PANTHER" id="PTHR11730">
    <property type="entry name" value="AMMONIUM TRANSPORTER"/>
    <property type="match status" value="1"/>
</dbReference>
<dbReference type="GO" id="GO:0008519">
    <property type="term" value="F:ammonium channel activity"/>
    <property type="evidence" value="ECO:0000318"/>
    <property type="project" value="GO_Central"/>
</dbReference>
<dbReference type="FunFam" id="1.10.3430.10:FF:000008">
    <property type="entry name" value="Ammonium transporter"/>
    <property type="match status" value="1"/>
</dbReference>
<evidence type="ECO:0000256" key="7">
    <source>
        <dbReference type="ARBA" id="ARBA00023177"/>
    </source>
</evidence>
<dbReference type="Pfam" id="PF00909">
    <property type="entry name" value="Ammonium_transp"/>
    <property type="match status" value="1"/>
</dbReference>
<dbReference type="InterPro" id="IPR024041">
    <property type="entry name" value="NH4_transpt_AmtB-like_dom"/>
</dbReference>
<feature type="transmembrane region" description="Helical" evidence="8">
    <location>
        <begin position="218"/>
        <end position="238"/>
    </location>
</feature>
<dbReference type="GO" id="GO:0072488">
    <property type="term" value="P:ammonium transmembrane transport"/>
    <property type="evidence" value="ECO:0000318"/>
    <property type="project" value="GO_Central"/>
</dbReference>
<proteinExistence type="inferred from homology"/>
<evidence type="ECO:0000256" key="1">
    <source>
        <dbReference type="ARBA" id="ARBA00004141"/>
    </source>
</evidence>
<dbReference type="SUPFAM" id="SSF111352">
    <property type="entry name" value="Ammonium transporter"/>
    <property type="match status" value="1"/>
</dbReference>
<evidence type="ECO:0000256" key="5">
    <source>
        <dbReference type="ARBA" id="ARBA00022989"/>
    </source>
</evidence>
<dbReference type="EnsemblMetazoa" id="XM_030976361">
    <property type="protein sequence ID" value="XP_030832221"/>
    <property type="gene ID" value="LOC115920520"/>
</dbReference>
<feature type="transmembrane region" description="Helical" evidence="8">
    <location>
        <begin position="74"/>
        <end position="95"/>
    </location>
</feature>
<dbReference type="AlphaFoldDB" id="A0A7M7SUF9"/>
<feature type="transmembrane region" description="Helical" evidence="8">
    <location>
        <begin position="183"/>
        <end position="206"/>
    </location>
</feature>
<keyword evidence="11" id="KW-1185">Reference proteome</keyword>
<keyword evidence="3 8" id="KW-0813">Transport</keyword>
<feature type="domain" description="Ammonium transporter AmtB-like" evidence="9">
    <location>
        <begin position="4"/>
        <end position="393"/>
    </location>
</feature>
<feature type="transmembrane region" description="Helical" evidence="8">
    <location>
        <begin position="250"/>
        <end position="269"/>
    </location>
</feature>
<dbReference type="InParanoid" id="A0A7M7SUF9"/>
<evidence type="ECO:0000313" key="10">
    <source>
        <dbReference type="EnsemblMetazoa" id="XP_030832221"/>
    </source>
</evidence>